<keyword evidence="2" id="KW-1185">Reference proteome</keyword>
<organism evidence="1 2">
    <name type="scientific">Dyella humi</name>
    <dbReference type="NCBI Taxonomy" id="1770547"/>
    <lineage>
        <taxon>Bacteria</taxon>
        <taxon>Pseudomonadati</taxon>
        <taxon>Pseudomonadota</taxon>
        <taxon>Gammaproteobacteria</taxon>
        <taxon>Lysobacterales</taxon>
        <taxon>Rhodanobacteraceae</taxon>
        <taxon>Dyella</taxon>
    </lineage>
</organism>
<accession>A0ABW8IGV4</accession>
<gene>
    <name evidence="1" type="ORF">ISP18_07495</name>
</gene>
<dbReference type="Proteomes" id="UP001620409">
    <property type="component" value="Unassembled WGS sequence"/>
</dbReference>
<sequence length="130" mass="14918">MSRRAHTQATPVRVDWDDPKLVSLLQRSEQWSIDNRGGFSPQDVEVYFGWSGSVGKTATLVWERDNAIVLETTFPIGQGEQIRVDKHLGDRIRTLWGVVVDGREGIREEDRRRGVHVYWLQVLNSPAESF</sequence>
<dbReference type="EMBL" id="JADIKI010000022">
    <property type="protein sequence ID" value="MFK2854431.1"/>
    <property type="molecule type" value="Genomic_DNA"/>
</dbReference>
<name>A0ABW8IGV4_9GAMM</name>
<comment type="caution">
    <text evidence="1">The sequence shown here is derived from an EMBL/GenBank/DDBJ whole genome shotgun (WGS) entry which is preliminary data.</text>
</comment>
<proteinExistence type="predicted"/>
<dbReference type="RefSeq" id="WP_380008913.1">
    <property type="nucleotide sequence ID" value="NZ_JADIKI010000022.1"/>
</dbReference>
<protein>
    <submittedName>
        <fullName evidence="1">Uncharacterized protein</fullName>
    </submittedName>
</protein>
<reference evidence="1 2" key="1">
    <citation type="submission" date="2020-10" db="EMBL/GenBank/DDBJ databases">
        <title>Phylogeny of dyella-like bacteria.</title>
        <authorList>
            <person name="Fu J."/>
        </authorList>
    </citation>
    <scope>NUCLEOTIDE SEQUENCE [LARGE SCALE GENOMIC DNA]</scope>
    <source>
        <strain evidence="1 2">DHG40</strain>
    </source>
</reference>
<evidence type="ECO:0000313" key="2">
    <source>
        <dbReference type="Proteomes" id="UP001620409"/>
    </source>
</evidence>
<evidence type="ECO:0000313" key="1">
    <source>
        <dbReference type="EMBL" id="MFK2854431.1"/>
    </source>
</evidence>